<evidence type="ECO:0000259" key="18">
    <source>
        <dbReference type="Pfam" id="PF03717"/>
    </source>
</evidence>
<keyword evidence="10 16" id="KW-0573">Peptidoglycan synthesis</keyword>
<dbReference type="eggNOG" id="COG0768">
    <property type="taxonomic scope" value="Bacteria"/>
</dbReference>
<evidence type="ECO:0000256" key="3">
    <source>
        <dbReference type="ARBA" id="ARBA00022519"/>
    </source>
</evidence>
<keyword evidence="9 16" id="KW-0133">Cell shape</keyword>
<dbReference type="GO" id="GO:0006508">
    <property type="term" value="P:proteolysis"/>
    <property type="evidence" value="ECO:0007669"/>
    <property type="project" value="UniProtKB-KW"/>
</dbReference>
<keyword evidence="8 16" id="KW-0378">Hydrolase</keyword>
<dbReference type="Proteomes" id="UP000030341">
    <property type="component" value="Chromosome 1"/>
</dbReference>
<keyword evidence="3 16" id="KW-0997">Cell inner membrane</keyword>
<keyword evidence="14 16" id="KW-0131">Cell cycle</keyword>
<keyword evidence="7 16" id="KW-0812">Transmembrane</keyword>
<evidence type="ECO:0000256" key="9">
    <source>
        <dbReference type="ARBA" id="ARBA00022960"/>
    </source>
</evidence>
<evidence type="ECO:0000256" key="1">
    <source>
        <dbReference type="ARBA" id="ARBA00004370"/>
    </source>
</evidence>
<dbReference type="PANTHER" id="PTHR30627:SF1">
    <property type="entry name" value="PEPTIDOGLYCAN D,D-TRANSPEPTIDASE FTSI"/>
    <property type="match status" value="1"/>
</dbReference>
<dbReference type="RefSeq" id="WP_038639424.1">
    <property type="nucleotide sequence ID" value="NZ_CP009888.1"/>
</dbReference>
<dbReference type="PANTHER" id="PTHR30627">
    <property type="entry name" value="PEPTIDOGLYCAN D,D-TRANSPEPTIDASE"/>
    <property type="match status" value="1"/>
</dbReference>
<evidence type="ECO:0000313" key="19">
    <source>
        <dbReference type="EMBL" id="AIY64549.1"/>
    </source>
</evidence>
<dbReference type="InterPro" id="IPR001460">
    <property type="entry name" value="PCN-bd_Tpept"/>
</dbReference>
<dbReference type="InterPro" id="IPR050515">
    <property type="entry name" value="Beta-lactam/transpept"/>
</dbReference>
<dbReference type="GO" id="GO:0043093">
    <property type="term" value="P:FtsZ-dependent cytokinesis"/>
    <property type="evidence" value="ECO:0007669"/>
    <property type="project" value="UniProtKB-UniRule"/>
</dbReference>
<dbReference type="Pfam" id="PF00905">
    <property type="entry name" value="Transpeptidase"/>
    <property type="match status" value="1"/>
</dbReference>
<dbReference type="GO" id="GO:0008955">
    <property type="term" value="F:peptidoglycan glycosyltransferase activity"/>
    <property type="evidence" value="ECO:0007669"/>
    <property type="project" value="InterPro"/>
</dbReference>
<comment type="similarity">
    <text evidence="16">Belongs to the transpeptidase family. FtsI subfamily.</text>
</comment>
<feature type="active site" description="Acyl-ester intermediate" evidence="16">
    <location>
        <position position="340"/>
    </location>
</feature>
<evidence type="ECO:0000256" key="12">
    <source>
        <dbReference type="ARBA" id="ARBA00023136"/>
    </source>
</evidence>
<dbReference type="GO" id="GO:0071555">
    <property type="term" value="P:cell wall organization"/>
    <property type="evidence" value="ECO:0007669"/>
    <property type="project" value="UniProtKB-KW"/>
</dbReference>
<evidence type="ECO:0000256" key="7">
    <source>
        <dbReference type="ARBA" id="ARBA00022692"/>
    </source>
</evidence>
<keyword evidence="13 16" id="KW-0717">Septation</keyword>
<keyword evidence="12 16" id="KW-0472">Membrane</keyword>
<reference evidence="19 20" key="1">
    <citation type="submission" date="2014-11" db="EMBL/GenBank/DDBJ databases">
        <title>Complete Genome Sequence of Pseudoalteromonas sp. Strain OCN003 Isolated from Kaneohe Bay, Oahu, Hawaii.</title>
        <authorList>
            <person name="Beurmann S."/>
            <person name="Videau P."/>
            <person name="Ushijima B."/>
            <person name="Smith A.M."/>
            <person name="Aeby G.S."/>
            <person name="Callahan S.M."/>
            <person name="Belcaid M."/>
        </authorList>
    </citation>
    <scope>NUCLEOTIDE SEQUENCE [LARGE SCALE GENOMIC DNA]</scope>
    <source>
        <strain evidence="19 20">OCN003</strain>
    </source>
</reference>
<name>A0A0A7ED85_9GAMM</name>
<sequence>MKRNNPKPKQGAIIRWRYLLVCATVFAVFATLVARAAYIQVIEPDFAVSESDKRTVRVEKVNVQRGLILDRHGNELAISVPVVSVYGDPKQLDKALTAKAYSLTRKHARENQLDLKQAVAALDKDPARLAQQKEEIYNSDSRWQDLAEVLRLQKPLVDGKLTSDSSRRFVYLKRQVTPPVARYISELKLPGIYLLDESKRFYPAGEVTAHVLGFTNIDGEGIEGIEKLYNEALTGEAGKRTIRKDAQGREIEILDERARIEPENIQLSIDQRIQSLAYRSLKSAVLSYKATSGSAMVVDVHTGEVLAMVNSPSFNPNNLKNAAPHKRRNRAITDLFEPGSTMKPISVLAGLEYGTIDHDSVIKTKGWMRVGGSIVTDGKNNGPMDLRTILQKSSNVGVSKIAQTMPKQDFIGFFQRLGFGEETGTGMVGESDGLFTPHGRWSDFEVATLSYGYRISVSTAQMARAYAAIGSGGINRPLTILKQNGKVHGERVFEKRNAYAVLEMMESVFERGGTATRVKLDGYRVGGKTGTSKKAAFGGYGDEYVGYFAGIAPVSDPRLAVVVMINEPAGDVYYGGDVAGPAFSEIMSGSLRILNVAPDLEAVAQLNQRRDYVTY</sequence>
<dbReference type="HAMAP" id="MF_02080">
    <property type="entry name" value="FtsI_transpept"/>
    <property type="match status" value="1"/>
</dbReference>
<dbReference type="UniPathway" id="UPA00219"/>
<feature type="domain" description="Penicillin-binding protein transpeptidase" evidence="17">
    <location>
        <begin position="293"/>
        <end position="587"/>
    </location>
</feature>
<keyword evidence="11 16" id="KW-1133">Transmembrane helix</keyword>
<evidence type="ECO:0000256" key="4">
    <source>
        <dbReference type="ARBA" id="ARBA00022618"/>
    </source>
</evidence>
<dbReference type="InterPro" id="IPR012338">
    <property type="entry name" value="Beta-lactam/transpept-like"/>
</dbReference>
<evidence type="ECO:0000256" key="8">
    <source>
        <dbReference type="ARBA" id="ARBA00022801"/>
    </source>
</evidence>
<dbReference type="GO" id="GO:0009252">
    <property type="term" value="P:peptidoglycan biosynthetic process"/>
    <property type="evidence" value="ECO:0007669"/>
    <property type="project" value="UniProtKB-UniRule"/>
</dbReference>
<dbReference type="GO" id="GO:0009002">
    <property type="term" value="F:serine-type D-Ala-D-Ala carboxypeptidase activity"/>
    <property type="evidence" value="ECO:0007669"/>
    <property type="project" value="UniProtKB-UniRule"/>
</dbReference>
<keyword evidence="20" id="KW-1185">Reference proteome</keyword>
<comment type="subcellular location">
    <subcellularLocation>
        <location evidence="1">Membrane</location>
    </subcellularLocation>
</comment>
<keyword evidence="2 16" id="KW-1003">Cell membrane</keyword>
<dbReference type="HOGENOM" id="CLU_009289_6_2_6"/>
<dbReference type="GO" id="GO:0008360">
    <property type="term" value="P:regulation of cell shape"/>
    <property type="evidence" value="ECO:0007669"/>
    <property type="project" value="UniProtKB-KW"/>
</dbReference>
<evidence type="ECO:0000256" key="14">
    <source>
        <dbReference type="ARBA" id="ARBA00023306"/>
    </source>
</evidence>
<dbReference type="GO" id="GO:0008658">
    <property type="term" value="F:penicillin binding"/>
    <property type="evidence" value="ECO:0007669"/>
    <property type="project" value="InterPro"/>
</dbReference>
<dbReference type="EC" id="3.4.16.4" evidence="16"/>
<evidence type="ECO:0000256" key="16">
    <source>
        <dbReference type="HAMAP-Rule" id="MF_02080"/>
    </source>
</evidence>
<evidence type="ECO:0000256" key="6">
    <source>
        <dbReference type="ARBA" id="ARBA00022670"/>
    </source>
</evidence>
<evidence type="ECO:0000256" key="11">
    <source>
        <dbReference type="ARBA" id="ARBA00022989"/>
    </source>
</evidence>
<dbReference type="STRING" id="1348114.OM33_04855"/>
<feature type="domain" description="Penicillin-binding protein dimerisation" evidence="18">
    <location>
        <begin position="61"/>
        <end position="252"/>
    </location>
</feature>
<evidence type="ECO:0000313" key="20">
    <source>
        <dbReference type="Proteomes" id="UP000030341"/>
    </source>
</evidence>
<keyword evidence="15 16" id="KW-0961">Cell wall biogenesis/degradation</keyword>
<dbReference type="Gene3D" id="3.90.1310.10">
    <property type="entry name" value="Penicillin-binding protein 2a (Domain 2)"/>
    <property type="match status" value="1"/>
</dbReference>
<evidence type="ECO:0000256" key="10">
    <source>
        <dbReference type="ARBA" id="ARBA00022984"/>
    </source>
</evidence>
<dbReference type="Gene3D" id="1.10.150.770">
    <property type="match status" value="1"/>
</dbReference>
<comment type="function">
    <text evidence="16">Catalyzes cross-linking of the peptidoglycan cell wall at the division septum.</text>
</comment>
<comment type="catalytic activity">
    <reaction evidence="16">
        <text>Preferential cleavage: (Ac)2-L-Lys-D-Ala-|-D-Ala. Also transpeptidation of peptidyl-alanyl moieties that are N-acyl substituents of D-alanine.</text>
        <dbReference type="EC" id="3.4.16.4"/>
    </reaction>
</comment>
<evidence type="ECO:0000256" key="13">
    <source>
        <dbReference type="ARBA" id="ARBA00023210"/>
    </source>
</evidence>
<proteinExistence type="inferred from homology"/>
<evidence type="ECO:0000256" key="2">
    <source>
        <dbReference type="ARBA" id="ARBA00022475"/>
    </source>
</evidence>
<dbReference type="GO" id="GO:0005886">
    <property type="term" value="C:plasma membrane"/>
    <property type="evidence" value="ECO:0007669"/>
    <property type="project" value="UniProtKB-UniRule"/>
</dbReference>
<dbReference type="SUPFAM" id="SSF56519">
    <property type="entry name" value="Penicillin binding protein dimerisation domain"/>
    <property type="match status" value="1"/>
</dbReference>
<keyword evidence="6 16" id="KW-0645">Protease</keyword>
<dbReference type="Gene3D" id="3.40.710.10">
    <property type="entry name" value="DD-peptidase/beta-lactamase superfamily"/>
    <property type="match status" value="1"/>
</dbReference>
<dbReference type="OrthoDB" id="9789078at2"/>
<evidence type="ECO:0000256" key="5">
    <source>
        <dbReference type="ARBA" id="ARBA00022645"/>
    </source>
</evidence>
<dbReference type="InterPro" id="IPR005311">
    <property type="entry name" value="PBP_dimer"/>
</dbReference>
<dbReference type="Pfam" id="PF03717">
    <property type="entry name" value="PBP_dimer"/>
    <property type="match status" value="1"/>
</dbReference>
<dbReference type="EMBL" id="CP009888">
    <property type="protein sequence ID" value="AIY64549.1"/>
    <property type="molecule type" value="Genomic_DNA"/>
</dbReference>
<dbReference type="SUPFAM" id="SSF56601">
    <property type="entry name" value="beta-lactamase/transpeptidase-like"/>
    <property type="match status" value="1"/>
</dbReference>
<keyword evidence="5 16" id="KW-0121">Carboxypeptidase</keyword>
<dbReference type="Gene3D" id="3.30.450.330">
    <property type="match status" value="1"/>
</dbReference>
<comment type="pathway">
    <text evidence="16">Cell wall biogenesis; peptidoglycan biosynthesis.</text>
</comment>
<dbReference type="KEGG" id="pseo:OM33_04855"/>
<evidence type="ECO:0000259" key="17">
    <source>
        <dbReference type="Pfam" id="PF00905"/>
    </source>
</evidence>
<dbReference type="InterPro" id="IPR036138">
    <property type="entry name" value="PBP_dimer_sf"/>
</dbReference>
<protein>
    <recommendedName>
        <fullName evidence="16">Peptidoglycan D,D-transpeptidase FtsI</fullName>
        <ecNumber evidence="16">3.4.16.4</ecNumber>
    </recommendedName>
    <alternativeName>
        <fullName evidence="16">Penicillin-binding protein 3</fullName>
        <shortName evidence="16">PBP-3</shortName>
    </alternativeName>
</protein>
<dbReference type="AlphaFoldDB" id="A0A0A7ED85"/>
<gene>
    <name evidence="16" type="primary">ftsI</name>
    <name evidence="19" type="ORF">OM33_04855</name>
</gene>
<dbReference type="GO" id="GO:0000917">
    <property type="term" value="P:division septum assembly"/>
    <property type="evidence" value="ECO:0007669"/>
    <property type="project" value="UniProtKB-KW"/>
</dbReference>
<accession>A0A0A7ED85</accession>
<organism evidence="19 20">
    <name type="scientific">Pseudoalteromonas piratica</name>
    <dbReference type="NCBI Taxonomy" id="1348114"/>
    <lineage>
        <taxon>Bacteria</taxon>
        <taxon>Pseudomonadati</taxon>
        <taxon>Pseudomonadota</taxon>
        <taxon>Gammaproteobacteria</taxon>
        <taxon>Alteromonadales</taxon>
        <taxon>Pseudoalteromonadaceae</taxon>
        <taxon>Pseudoalteromonas</taxon>
    </lineage>
</organism>
<evidence type="ECO:0000256" key="15">
    <source>
        <dbReference type="ARBA" id="ARBA00023316"/>
    </source>
</evidence>
<keyword evidence="4 16" id="KW-0132">Cell division</keyword>
<dbReference type="InterPro" id="IPR037532">
    <property type="entry name" value="FtsI_transpept"/>
</dbReference>